<accession>A0ABQ5G611</accession>
<gene>
    <name evidence="2" type="ORF">Tco_1029723</name>
</gene>
<proteinExistence type="predicted"/>
<evidence type="ECO:0000313" key="3">
    <source>
        <dbReference type="Proteomes" id="UP001151760"/>
    </source>
</evidence>
<protein>
    <submittedName>
        <fullName evidence="2">Uncharacterized protein</fullName>
    </submittedName>
</protein>
<comment type="caution">
    <text evidence="2">The sequence shown here is derived from an EMBL/GenBank/DDBJ whole genome shotgun (WGS) entry which is preliminary data.</text>
</comment>
<reference evidence="2" key="1">
    <citation type="journal article" date="2022" name="Int. J. Mol. Sci.">
        <title>Draft Genome of Tanacetum Coccineum: Genomic Comparison of Closely Related Tanacetum-Family Plants.</title>
        <authorList>
            <person name="Yamashiro T."/>
            <person name="Shiraishi A."/>
            <person name="Nakayama K."/>
            <person name="Satake H."/>
        </authorList>
    </citation>
    <scope>NUCLEOTIDE SEQUENCE</scope>
</reference>
<organism evidence="2 3">
    <name type="scientific">Tanacetum coccineum</name>
    <dbReference type="NCBI Taxonomy" id="301880"/>
    <lineage>
        <taxon>Eukaryota</taxon>
        <taxon>Viridiplantae</taxon>
        <taxon>Streptophyta</taxon>
        <taxon>Embryophyta</taxon>
        <taxon>Tracheophyta</taxon>
        <taxon>Spermatophyta</taxon>
        <taxon>Magnoliopsida</taxon>
        <taxon>eudicotyledons</taxon>
        <taxon>Gunneridae</taxon>
        <taxon>Pentapetalae</taxon>
        <taxon>asterids</taxon>
        <taxon>campanulids</taxon>
        <taxon>Asterales</taxon>
        <taxon>Asteraceae</taxon>
        <taxon>Asteroideae</taxon>
        <taxon>Anthemideae</taxon>
        <taxon>Anthemidinae</taxon>
        <taxon>Tanacetum</taxon>
    </lineage>
</organism>
<sequence length="209" mass="22993">MTGALQRGCPRDDIRATSGGIFGGIAGTFIGGGDTGATPGVTAPSVTREQIEGHLSALRLLVKEHNSRGNVSLIRLNFDDLKDRTTARAVVTGKEFKMPINIKWYDGTTDLEDHLSRFSSAANSGEWPMPVPKTVDEMMVRLDDFVRSEEAFTNMELPKGEVSEESKKLVGPDSRKEDRFLKGGYGADRRRNDEMSAFNIRDGLAPYRP</sequence>
<feature type="region of interest" description="Disordered" evidence="1">
    <location>
        <begin position="158"/>
        <end position="189"/>
    </location>
</feature>
<dbReference type="EMBL" id="BQNB010018077">
    <property type="protein sequence ID" value="GJT70437.1"/>
    <property type="molecule type" value="Genomic_DNA"/>
</dbReference>
<reference evidence="2" key="2">
    <citation type="submission" date="2022-01" db="EMBL/GenBank/DDBJ databases">
        <authorList>
            <person name="Yamashiro T."/>
            <person name="Shiraishi A."/>
            <person name="Satake H."/>
            <person name="Nakayama K."/>
        </authorList>
    </citation>
    <scope>NUCLEOTIDE SEQUENCE</scope>
</reference>
<dbReference type="Proteomes" id="UP001151760">
    <property type="component" value="Unassembled WGS sequence"/>
</dbReference>
<evidence type="ECO:0000256" key="1">
    <source>
        <dbReference type="SAM" id="MobiDB-lite"/>
    </source>
</evidence>
<evidence type="ECO:0000313" key="2">
    <source>
        <dbReference type="EMBL" id="GJT70437.1"/>
    </source>
</evidence>
<keyword evidence="3" id="KW-1185">Reference proteome</keyword>
<name>A0ABQ5G611_9ASTR</name>